<feature type="compositionally biased region" description="Basic residues" evidence="1">
    <location>
        <begin position="76"/>
        <end position="92"/>
    </location>
</feature>
<comment type="caution">
    <text evidence="2">The sequence shown here is derived from an EMBL/GenBank/DDBJ whole genome shotgun (WGS) entry which is preliminary data.</text>
</comment>
<dbReference type="OrthoDB" id="9950700at2759"/>
<evidence type="ECO:0000313" key="3">
    <source>
        <dbReference type="Proteomes" id="UP000829720"/>
    </source>
</evidence>
<organism evidence="2 3">
    <name type="scientific">Albula goreensis</name>
    <dbReference type="NCBI Taxonomy" id="1534307"/>
    <lineage>
        <taxon>Eukaryota</taxon>
        <taxon>Metazoa</taxon>
        <taxon>Chordata</taxon>
        <taxon>Craniata</taxon>
        <taxon>Vertebrata</taxon>
        <taxon>Euteleostomi</taxon>
        <taxon>Actinopterygii</taxon>
        <taxon>Neopterygii</taxon>
        <taxon>Teleostei</taxon>
        <taxon>Albuliformes</taxon>
        <taxon>Albulidae</taxon>
        <taxon>Albula</taxon>
    </lineage>
</organism>
<feature type="compositionally biased region" description="Basic and acidic residues" evidence="1">
    <location>
        <begin position="201"/>
        <end position="216"/>
    </location>
</feature>
<sequence>MASLQQGEKQLFEKFWRGTFKAVATPRPGSIIAASITARRTVTDTEGATGQSHKADQRQPEPADTTTADTVERNGGHIKARDRKRSSRRRMRSLSFDDDLTHRPTPKGKKKKKKSERKRRRKRSPSYSPSPVRKKKKKKSSKKRKRNRSASKKRRRSSPAPKSKRKEERKHKKRSRSHTHRRRRYRRSESESSAWRSSSTDSRHLRRSAERTHSESPFRQPGLRENGHGSMNQMGFEWRPVIKSTCTTPPNYRSAPPNGSEEILIDCAVRFWR</sequence>
<accession>A0A8T3E360</accession>
<protein>
    <recommendedName>
        <fullName evidence="4">Serine/arginine repetitive matrix protein 4</fullName>
    </recommendedName>
</protein>
<gene>
    <name evidence="2" type="ORF">AGOR_G00056200</name>
</gene>
<proteinExistence type="predicted"/>
<keyword evidence="3" id="KW-1185">Reference proteome</keyword>
<feature type="compositionally biased region" description="Low complexity" evidence="1">
    <location>
        <begin position="191"/>
        <end position="200"/>
    </location>
</feature>
<dbReference type="GO" id="GO:0006397">
    <property type="term" value="P:mRNA processing"/>
    <property type="evidence" value="ECO:0007669"/>
    <property type="project" value="TreeGrafter"/>
</dbReference>
<feature type="region of interest" description="Disordered" evidence="1">
    <location>
        <begin position="35"/>
        <end position="234"/>
    </location>
</feature>
<dbReference type="Proteomes" id="UP000829720">
    <property type="component" value="Unassembled WGS sequence"/>
</dbReference>
<evidence type="ECO:0008006" key="4">
    <source>
        <dbReference type="Google" id="ProtNLM"/>
    </source>
</evidence>
<feature type="compositionally biased region" description="Basic residues" evidence="1">
    <location>
        <begin position="104"/>
        <end position="124"/>
    </location>
</feature>
<dbReference type="GO" id="GO:0042551">
    <property type="term" value="P:neuron maturation"/>
    <property type="evidence" value="ECO:0007669"/>
    <property type="project" value="TreeGrafter"/>
</dbReference>
<dbReference type="GO" id="GO:0005634">
    <property type="term" value="C:nucleus"/>
    <property type="evidence" value="ECO:0007669"/>
    <property type="project" value="TreeGrafter"/>
</dbReference>
<feature type="compositionally biased region" description="Basic residues" evidence="1">
    <location>
        <begin position="132"/>
        <end position="186"/>
    </location>
</feature>
<dbReference type="GO" id="GO:0043484">
    <property type="term" value="P:regulation of RNA splicing"/>
    <property type="evidence" value="ECO:0007669"/>
    <property type="project" value="TreeGrafter"/>
</dbReference>
<reference evidence="2" key="1">
    <citation type="submission" date="2021-01" db="EMBL/GenBank/DDBJ databases">
        <authorList>
            <person name="Zahm M."/>
            <person name="Roques C."/>
            <person name="Cabau C."/>
            <person name="Klopp C."/>
            <person name="Donnadieu C."/>
            <person name="Jouanno E."/>
            <person name="Lampietro C."/>
            <person name="Louis A."/>
            <person name="Herpin A."/>
            <person name="Echchiki A."/>
            <person name="Berthelot C."/>
            <person name="Parey E."/>
            <person name="Roest-Crollius H."/>
            <person name="Braasch I."/>
            <person name="Postlethwait J."/>
            <person name="Bobe J."/>
            <person name="Montfort J."/>
            <person name="Bouchez O."/>
            <person name="Begum T."/>
            <person name="Mejri S."/>
            <person name="Adams A."/>
            <person name="Chen W.-J."/>
            <person name="Guiguen Y."/>
        </authorList>
    </citation>
    <scope>NUCLEOTIDE SEQUENCE</scope>
    <source>
        <tissue evidence="2">Blood</tissue>
    </source>
</reference>
<dbReference type="PANTHER" id="PTHR34755">
    <property type="entry name" value="SERINE/ARGININE REPETITIVE MATRIX PROTEIN 3-RELATED"/>
    <property type="match status" value="1"/>
</dbReference>
<dbReference type="GO" id="GO:0003729">
    <property type="term" value="F:mRNA binding"/>
    <property type="evidence" value="ECO:0007669"/>
    <property type="project" value="TreeGrafter"/>
</dbReference>
<dbReference type="EMBL" id="JAERUA010000004">
    <property type="protein sequence ID" value="KAI1901055.1"/>
    <property type="molecule type" value="Genomic_DNA"/>
</dbReference>
<evidence type="ECO:0000256" key="1">
    <source>
        <dbReference type="SAM" id="MobiDB-lite"/>
    </source>
</evidence>
<evidence type="ECO:0000313" key="2">
    <source>
        <dbReference type="EMBL" id="KAI1901055.1"/>
    </source>
</evidence>
<name>A0A8T3E360_9TELE</name>
<feature type="compositionally biased region" description="Polar residues" evidence="1">
    <location>
        <begin position="38"/>
        <end position="52"/>
    </location>
</feature>
<dbReference type="PANTHER" id="PTHR34755:SF1">
    <property type="entry name" value="SERINE_ARGININE REPETITIVE MATRIX PROTEIN 4"/>
    <property type="match status" value="1"/>
</dbReference>
<dbReference type="AlphaFoldDB" id="A0A8T3E360"/>
<dbReference type="InterPro" id="IPR052109">
    <property type="entry name" value="SRRM_Domain-Containing"/>
</dbReference>